<dbReference type="GO" id="GO:0005643">
    <property type="term" value="C:nuclear pore"/>
    <property type="evidence" value="ECO:0007669"/>
    <property type="project" value="UniProtKB-SubCell"/>
</dbReference>
<dbReference type="Pfam" id="PF04097">
    <property type="entry name" value="Nic96"/>
    <property type="match status" value="1"/>
</dbReference>
<keyword evidence="4" id="KW-0906">Nuclear pore complex</keyword>
<evidence type="ECO:0000256" key="4">
    <source>
        <dbReference type="RuleBase" id="RU364035"/>
    </source>
</evidence>
<dbReference type="PANTHER" id="PTHR11225">
    <property type="entry name" value="NUCLEAR PORE COMPLEX PROTEIN NUP93 NUCLEOPORIN NUP93 DEAD EYE PROTEIN"/>
    <property type="match status" value="1"/>
</dbReference>
<dbReference type="EMBL" id="AJ863166">
    <property type="protein sequence ID" value="CAI11362.1"/>
    <property type="molecule type" value="Genomic_DNA"/>
</dbReference>
<keyword evidence="4" id="KW-0509">mRNA transport</keyword>
<dbReference type="GO" id="GO:0016973">
    <property type="term" value="P:poly(A)+ mRNA export from nucleus"/>
    <property type="evidence" value="ECO:0007669"/>
    <property type="project" value="TreeGrafter"/>
</dbReference>
<keyword evidence="4" id="KW-0813">Transport</keyword>
<reference evidence="5" key="1">
    <citation type="journal article" date="2005" name="Microbiology (Mosc.)">
        <title>Molecular analysis of the anaerobic rumen fungus Orpinomyces - insights into an AT-rich genome.</title>
        <authorList>
            <person name="Nicholson M.J."/>
            <person name="Theodorou M.K."/>
            <person name="Brookman J.L."/>
        </authorList>
    </citation>
    <scope>NUCLEOTIDE SEQUENCE</scope>
    <source>
        <strain evidence="5">OUS1</strain>
    </source>
</reference>
<keyword evidence="4" id="KW-0472">Membrane</keyword>
<evidence type="ECO:0000256" key="1">
    <source>
        <dbReference type="ARBA" id="ARBA00004259"/>
    </source>
</evidence>
<keyword evidence="4" id="KW-0653">Protein transport</keyword>
<comment type="subcellular location">
    <subcellularLocation>
        <location evidence="1">Nucleus envelope</location>
    </subcellularLocation>
    <subcellularLocation>
        <location evidence="4">Nucleus</location>
        <location evidence="4">Nuclear pore complex</location>
    </subcellularLocation>
</comment>
<evidence type="ECO:0000256" key="3">
    <source>
        <dbReference type="ARBA" id="ARBA00023242"/>
    </source>
</evidence>
<keyword evidence="4" id="KW-0811">Translocation</keyword>
<feature type="non-terminal residue" evidence="5">
    <location>
        <position position="1"/>
    </location>
</feature>
<keyword evidence="3 4" id="KW-0539">Nucleus</keyword>
<dbReference type="GO" id="GO:0006606">
    <property type="term" value="P:protein import into nucleus"/>
    <property type="evidence" value="ECO:0007669"/>
    <property type="project" value="TreeGrafter"/>
</dbReference>
<sequence>NSSIQSISDSWKLLSYIFKESTLGNKEDESLIKEKQYANLRGTSKDIPEVNMNEFNALIINGSKKYFEDTFWEWIQKEVKDNTGKSFSNGSKQSVIDIVSLFISLRLKKYGEWDQNLELFDSFPIWACIFYLIRSGHFAEAIYYINDIDDKLFNQKNDLMFIKYIKIWIDNKFKLSKGYRDEIKNDWNERI</sequence>
<feature type="non-terminal residue" evidence="5">
    <location>
        <position position="191"/>
    </location>
</feature>
<gene>
    <name evidence="5" type="primary">nic96</name>
</gene>
<comment type="similarity">
    <text evidence="2 4">Belongs to the nucleoporin interacting component (NIC) family.</text>
</comment>
<reference evidence="5" key="2">
    <citation type="journal article" name="Microbiology (Mosc.)">
        <title>Molecular analysis of the anaerobic rumen fungus Orpinomyces - insights into an AT-rich genome.</title>
        <authorList>
            <person name="Nicholson M.J."/>
            <person name="Theodorou M.K."/>
            <person name="Brookman J.L."/>
        </authorList>
    </citation>
    <scope>NUCLEOTIDE SEQUENCE</scope>
    <source>
        <strain evidence="5">OUS1</strain>
    </source>
</reference>
<organism evidence="5">
    <name type="scientific">Orpinomyces sp. OUS1</name>
    <dbReference type="NCBI Taxonomy" id="301046"/>
    <lineage>
        <taxon>Eukaryota</taxon>
        <taxon>Fungi</taxon>
        <taxon>Fungi incertae sedis</taxon>
        <taxon>Chytridiomycota</taxon>
        <taxon>Chytridiomycota incertae sedis</taxon>
        <taxon>Neocallimastigomycetes</taxon>
        <taxon>Neocallimastigales</taxon>
        <taxon>Neocallimastigaceae</taxon>
        <taxon>Orpinomyces</taxon>
    </lineage>
</organism>
<protein>
    <recommendedName>
        <fullName evidence="4">Nuclear pore protein</fullName>
    </recommendedName>
</protein>
<proteinExistence type="inferred from homology"/>
<evidence type="ECO:0000256" key="2">
    <source>
        <dbReference type="ARBA" id="ARBA00010186"/>
    </source>
</evidence>
<name>Q5K0A2_9FUNG</name>
<accession>Q5K0A2</accession>
<dbReference type="InterPro" id="IPR007231">
    <property type="entry name" value="Nucleoporin_int_Nup93/Nic96"/>
</dbReference>
<dbReference type="PANTHER" id="PTHR11225:SF4">
    <property type="entry name" value="NUCLEAR PORE COMPLEX PROTEIN NUP93"/>
    <property type="match status" value="1"/>
</dbReference>
<dbReference type="AlphaFoldDB" id="Q5K0A2"/>
<evidence type="ECO:0000313" key="5">
    <source>
        <dbReference type="EMBL" id="CAI11362.1"/>
    </source>
</evidence>
<dbReference type="GO" id="GO:0017056">
    <property type="term" value="F:structural constituent of nuclear pore"/>
    <property type="evidence" value="ECO:0007669"/>
    <property type="project" value="InterPro"/>
</dbReference>